<dbReference type="SUPFAM" id="SSF56112">
    <property type="entry name" value="Protein kinase-like (PK-like)"/>
    <property type="match status" value="1"/>
</dbReference>
<feature type="compositionally biased region" description="Low complexity" evidence="13">
    <location>
        <begin position="51"/>
        <end position="67"/>
    </location>
</feature>
<evidence type="ECO:0000256" key="10">
    <source>
        <dbReference type="ARBA" id="ARBA00047899"/>
    </source>
</evidence>
<comment type="caution">
    <text evidence="15">The sequence shown here is derived from an EMBL/GenBank/DDBJ whole genome shotgun (WGS) entry which is preliminary data.</text>
</comment>
<dbReference type="FunFam" id="3.30.200.20:FF:000060">
    <property type="entry name" value="Serine/threonine-protein kinase isoform 1"/>
    <property type="match status" value="1"/>
</dbReference>
<feature type="compositionally biased region" description="Gly residues" evidence="13">
    <location>
        <begin position="13"/>
        <end position="24"/>
    </location>
</feature>
<keyword evidence="16" id="KW-1185">Reference proteome</keyword>
<evidence type="ECO:0000259" key="14">
    <source>
        <dbReference type="PROSITE" id="PS50011"/>
    </source>
</evidence>
<keyword evidence="5" id="KW-0808">Transferase</keyword>
<evidence type="ECO:0000256" key="13">
    <source>
        <dbReference type="SAM" id="MobiDB-lite"/>
    </source>
</evidence>
<evidence type="ECO:0000313" key="15">
    <source>
        <dbReference type="EMBL" id="KAL3500732.1"/>
    </source>
</evidence>
<evidence type="ECO:0000256" key="11">
    <source>
        <dbReference type="ARBA" id="ARBA00048679"/>
    </source>
</evidence>
<evidence type="ECO:0000256" key="8">
    <source>
        <dbReference type="ARBA" id="ARBA00022840"/>
    </source>
</evidence>
<evidence type="ECO:0000256" key="4">
    <source>
        <dbReference type="ARBA" id="ARBA00022527"/>
    </source>
</evidence>
<comment type="subcellular location">
    <subcellularLocation>
        <location evidence="1">Membrane</location>
    </subcellularLocation>
</comment>
<keyword evidence="8 12" id="KW-0067">ATP-binding</keyword>
<comment type="catalytic activity">
    <reaction evidence="11">
        <text>L-seryl-[protein] + ATP = O-phospho-L-seryl-[protein] + ADP + H(+)</text>
        <dbReference type="Rhea" id="RHEA:17989"/>
        <dbReference type="Rhea" id="RHEA-COMP:9863"/>
        <dbReference type="Rhea" id="RHEA-COMP:11604"/>
        <dbReference type="ChEBI" id="CHEBI:15378"/>
        <dbReference type="ChEBI" id="CHEBI:29999"/>
        <dbReference type="ChEBI" id="CHEBI:30616"/>
        <dbReference type="ChEBI" id="CHEBI:83421"/>
        <dbReference type="ChEBI" id="CHEBI:456216"/>
        <dbReference type="EC" id="2.7.11.1"/>
    </reaction>
</comment>
<name>A0ABD2Y4E3_9GENT</name>
<dbReference type="Pfam" id="PF07714">
    <property type="entry name" value="PK_Tyr_Ser-Thr"/>
    <property type="match status" value="1"/>
</dbReference>
<keyword evidence="6 12" id="KW-0547">Nucleotide-binding</keyword>
<dbReference type="GO" id="GO:0004674">
    <property type="term" value="F:protein serine/threonine kinase activity"/>
    <property type="evidence" value="ECO:0007669"/>
    <property type="project" value="UniProtKB-KW"/>
</dbReference>
<dbReference type="SMART" id="SM00220">
    <property type="entry name" value="S_TKc"/>
    <property type="match status" value="1"/>
</dbReference>
<dbReference type="InterPro" id="IPR008271">
    <property type="entry name" value="Ser/Thr_kinase_AS"/>
</dbReference>
<evidence type="ECO:0000256" key="3">
    <source>
        <dbReference type="ARBA" id="ARBA00012513"/>
    </source>
</evidence>
<dbReference type="PROSITE" id="PS00107">
    <property type="entry name" value="PROTEIN_KINASE_ATP"/>
    <property type="match status" value="1"/>
</dbReference>
<dbReference type="PRINTS" id="PR00109">
    <property type="entry name" value="TYRKINASE"/>
</dbReference>
<proteinExistence type="inferred from homology"/>
<evidence type="ECO:0000256" key="1">
    <source>
        <dbReference type="ARBA" id="ARBA00004370"/>
    </source>
</evidence>
<gene>
    <name evidence="15" type="ORF">ACH5RR_039825</name>
</gene>
<dbReference type="InterPro" id="IPR001245">
    <property type="entry name" value="Ser-Thr/Tyr_kinase_cat_dom"/>
</dbReference>
<keyword evidence="9" id="KW-0472">Membrane</keyword>
<dbReference type="FunFam" id="1.10.510.10:FF:000476">
    <property type="entry name" value="PAS domain-containing protein tyrosine kinase family protein"/>
    <property type="match status" value="1"/>
</dbReference>
<dbReference type="GO" id="GO:0005524">
    <property type="term" value="F:ATP binding"/>
    <property type="evidence" value="ECO:0007669"/>
    <property type="project" value="UniProtKB-UniRule"/>
</dbReference>
<dbReference type="InterPro" id="IPR055164">
    <property type="entry name" value="EDR1/CTR1/ARMC3-like_pept-like"/>
</dbReference>
<protein>
    <recommendedName>
        <fullName evidence="3">non-specific serine/threonine protein kinase</fullName>
        <ecNumber evidence="3">2.7.11.1</ecNumber>
    </recommendedName>
</protein>
<dbReference type="CDD" id="cd13999">
    <property type="entry name" value="STKc_MAP3K-like"/>
    <property type="match status" value="1"/>
</dbReference>
<dbReference type="InterPro" id="IPR017441">
    <property type="entry name" value="Protein_kinase_ATP_BS"/>
</dbReference>
<evidence type="ECO:0000313" key="16">
    <source>
        <dbReference type="Proteomes" id="UP001630127"/>
    </source>
</evidence>
<dbReference type="PROSITE" id="PS00108">
    <property type="entry name" value="PROTEIN_KINASE_ST"/>
    <property type="match status" value="1"/>
</dbReference>
<evidence type="ECO:0000256" key="7">
    <source>
        <dbReference type="ARBA" id="ARBA00022777"/>
    </source>
</evidence>
<organism evidence="15 16">
    <name type="scientific">Cinchona calisaya</name>
    <dbReference type="NCBI Taxonomy" id="153742"/>
    <lineage>
        <taxon>Eukaryota</taxon>
        <taxon>Viridiplantae</taxon>
        <taxon>Streptophyta</taxon>
        <taxon>Embryophyta</taxon>
        <taxon>Tracheophyta</taxon>
        <taxon>Spermatophyta</taxon>
        <taxon>Magnoliopsida</taxon>
        <taxon>eudicotyledons</taxon>
        <taxon>Gunneridae</taxon>
        <taxon>Pentapetalae</taxon>
        <taxon>asterids</taxon>
        <taxon>lamiids</taxon>
        <taxon>Gentianales</taxon>
        <taxon>Rubiaceae</taxon>
        <taxon>Cinchonoideae</taxon>
        <taxon>Cinchoneae</taxon>
        <taxon>Cinchona</taxon>
    </lineage>
</organism>
<dbReference type="Proteomes" id="UP001630127">
    <property type="component" value="Unassembled WGS sequence"/>
</dbReference>
<comment type="catalytic activity">
    <reaction evidence="10">
        <text>L-threonyl-[protein] + ATP = O-phospho-L-threonyl-[protein] + ADP + H(+)</text>
        <dbReference type="Rhea" id="RHEA:46608"/>
        <dbReference type="Rhea" id="RHEA-COMP:11060"/>
        <dbReference type="Rhea" id="RHEA-COMP:11605"/>
        <dbReference type="ChEBI" id="CHEBI:15378"/>
        <dbReference type="ChEBI" id="CHEBI:30013"/>
        <dbReference type="ChEBI" id="CHEBI:30616"/>
        <dbReference type="ChEBI" id="CHEBI:61977"/>
        <dbReference type="ChEBI" id="CHEBI:456216"/>
        <dbReference type="EC" id="2.7.11.1"/>
    </reaction>
</comment>
<dbReference type="PANTHER" id="PTHR44329">
    <property type="entry name" value="SERINE/THREONINE-PROTEIN KINASE TNNI3K-RELATED"/>
    <property type="match status" value="1"/>
</dbReference>
<dbReference type="InterPro" id="IPR000719">
    <property type="entry name" value="Prot_kinase_dom"/>
</dbReference>
<reference evidence="15 16" key="1">
    <citation type="submission" date="2024-11" db="EMBL/GenBank/DDBJ databases">
        <title>A near-complete genome assembly of Cinchona calisaya.</title>
        <authorList>
            <person name="Lian D.C."/>
            <person name="Zhao X.W."/>
            <person name="Wei L."/>
        </authorList>
    </citation>
    <scope>NUCLEOTIDE SEQUENCE [LARGE SCALE GENOMIC DNA]</scope>
    <source>
        <tissue evidence="15">Nenye</tissue>
    </source>
</reference>
<dbReference type="InterPro" id="IPR011009">
    <property type="entry name" value="Kinase-like_dom_sf"/>
</dbReference>
<accession>A0ABD2Y4E3</accession>
<evidence type="ECO:0000256" key="6">
    <source>
        <dbReference type="ARBA" id="ARBA00022741"/>
    </source>
</evidence>
<evidence type="ECO:0000256" key="5">
    <source>
        <dbReference type="ARBA" id="ARBA00022679"/>
    </source>
</evidence>
<dbReference type="EC" id="2.7.11.1" evidence="3"/>
<sequence length="914" mass="100683">MSKMKHLLRKLHIGGGGGGAGGGALTDHHLHHPPPHHHNNQGIIVDPPTPVEEQTSSTSQTTPGTEGLESSENSISGGNANVAAAADFSLLEEEFQVQLALAMSVSSDPDSREDPETTAQIKAAKQISLACSPSQSLVDFLSLRYWSYNVVNYNEKVIDGFYDVYGINSNLVATGKMPSLVDLESIPVLDSVDYEVILVNRAADMELRKLEEKVHLISTEHEALRVGALLSFFVQKIANIVVNKMGGPVNDAEEMSRRWTDRSYELRIFLNTIILPLGSLDVGLSRHRALLFKVLADRVNLPCMLVKGSYYTGTDDGAVNLIKFDDGSEYIIDLMGAPGALIPSEVPSAQLQNCGLDVRTMTPIEDTGDNTRVEFGGQTETLSIMLGIQGASKISRSTSEPSLVGVELHRNCQSASEKTQTKQFEHEFGNILPSLVKSTEELSGAVSKLSVAQQTQVEDVSKYVVSAAKNPEFAQKLHAVLLEGSALLPTDNSLNQSPNNMGEQEVIEKNQLLKRESMSKGQHQPQMYLSNNKQALIPFSGVQLSGDVPHSMKLNTSVEVLPAQKQGQLPTGSNEANPLGNLSSNPTDSGYVLVRDRPDHTIQTDCRIIKTKEIATCSQFNPRTTQGEQIDPLLGEVAEWEIPWDDLQIGDRIGIGSFGEVYRADWNGTEVAVKKFMNQDISGDALAQFKCEVEIMLRLRHPNVVLFMGAVTRPPNLSILTEFLPRGSLFKLLHRSNVQVDEKRRLRMALDVAKGMNYLHTSHPIIVHRDLKTPNLLVDKNWVVKVCDFGMSRMKHHTFLSSKSTAGTAEWMAPEVLRNEPCNEKSDVYSFGVILWELATLDVPWTGMNSMQVVGAVGFQGRRLTIPDRVDPVVAEIISNCWDSNQHARPTFKEIITRLKSLQHLVKKTGNKQQ</sequence>
<dbReference type="Gene3D" id="3.30.200.20">
    <property type="entry name" value="Phosphorylase Kinase, domain 1"/>
    <property type="match status" value="1"/>
</dbReference>
<dbReference type="EMBL" id="JBJUIK010000016">
    <property type="protein sequence ID" value="KAL3500732.1"/>
    <property type="molecule type" value="Genomic_DNA"/>
</dbReference>
<dbReference type="PANTHER" id="PTHR44329:SF302">
    <property type="entry name" value="SERINE_THREONINE-PROTEIN KINASE SIS8-RELATED"/>
    <property type="match status" value="1"/>
</dbReference>
<dbReference type="Pfam" id="PF14381">
    <property type="entry name" value="EDR1_CTR1_ARMC3_pept"/>
    <property type="match status" value="1"/>
</dbReference>
<dbReference type="Gene3D" id="1.10.510.10">
    <property type="entry name" value="Transferase(Phosphotransferase) domain 1"/>
    <property type="match status" value="1"/>
</dbReference>
<feature type="domain" description="Protein kinase" evidence="14">
    <location>
        <begin position="647"/>
        <end position="906"/>
    </location>
</feature>
<dbReference type="AlphaFoldDB" id="A0ABD2Y4E3"/>
<evidence type="ECO:0000256" key="12">
    <source>
        <dbReference type="PROSITE-ProRule" id="PRU10141"/>
    </source>
</evidence>
<feature type="region of interest" description="Disordered" evidence="13">
    <location>
        <begin position="565"/>
        <end position="588"/>
    </location>
</feature>
<evidence type="ECO:0000256" key="9">
    <source>
        <dbReference type="ARBA" id="ARBA00023136"/>
    </source>
</evidence>
<dbReference type="GO" id="GO:0016020">
    <property type="term" value="C:membrane"/>
    <property type="evidence" value="ECO:0007669"/>
    <property type="project" value="UniProtKB-SubCell"/>
</dbReference>
<feature type="binding site" evidence="12">
    <location>
        <position position="675"/>
    </location>
    <ligand>
        <name>ATP</name>
        <dbReference type="ChEBI" id="CHEBI:30616"/>
    </ligand>
</feature>
<dbReference type="InterPro" id="IPR051681">
    <property type="entry name" value="Ser/Thr_Kinases-Pseudokinases"/>
</dbReference>
<dbReference type="PROSITE" id="PS50011">
    <property type="entry name" value="PROTEIN_KINASE_DOM"/>
    <property type="match status" value="1"/>
</dbReference>
<feature type="region of interest" description="Disordered" evidence="13">
    <location>
        <begin position="11"/>
        <end position="76"/>
    </location>
</feature>
<keyword evidence="7" id="KW-0418">Kinase</keyword>
<keyword evidence="4" id="KW-0723">Serine/threonine-protein kinase</keyword>
<comment type="similarity">
    <text evidence="2">Belongs to the protein kinase superfamily. TKL Ser/Thr protein kinase family. RAF subfamily.</text>
</comment>
<evidence type="ECO:0000256" key="2">
    <source>
        <dbReference type="ARBA" id="ARBA00010507"/>
    </source>
</evidence>
<feature type="compositionally biased region" description="Basic residues" evidence="13">
    <location>
        <begin position="29"/>
        <end position="39"/>
    </location>
</feature>